<dbReference type="Proteomes" id="UP001597079">
    <property type="component" value="Unassembled WGS sequence"/>
</dbReference>
<organism evidence="1 2">
    <name type="scientific">Alicyclobacillus fodiniaquatilis</name>
    <dbReference type="NCBI Taxonomy" id="1661150"/>
    <lineage>
        <taxon>Bacteria</taxon>
        <taxon>Bacillati</taxon>
        <taxon>Bacillota</taxon>
        <taxon>Bacilli</taxon>
        <taxon>Bacillales</taxon>
        <taxon>Alicyclobacillaceae</taxon>
        <taxon>Alicyclobacillus</taxon>
    </lineage>
</organism>
<reference evidence="2" key="1">
    <citation type="journal article" date="2019" name="Int. J. Syst. Evol. Microbiol.">
        <title>The Global Catalogue of Microorganisms (GCM) 10K type strain sequencing project: providing services to taxonomists for standard genome sequencing and annotation.</title>
        <authorList>
            <consortium name="The Broad Institute Genomics Platform"/>
            <consortium name="The Broad Institute Genome Sequencing Center for Infectious Disease"/>
            <person name="Wu L."/>
            <person name="Ma J."/>
        </authorList>
    </citation>
    <scope>NUCLEOTIDE SEQUENCE [LARGE SCALE GENOMIC DNA]</scope>
    <source>
        <strain evidence="2">CGMCC 1.12286</strain>
    </source>
</reference>
<accession>A0ABW4JFH6</accession>
<evidence type="ECO:0000313" key="2">
    <source>
        <dbReference type="Proteomes" id="UP001597079"/>
    </source>
</evidence>
<comment type="caution">
    <text evidence="1">The sequence shown here is derived from an EMBL/GenBank/DDBJ whole genome shotgun (WGS) entry which is preliminary data.</text>
</comment>
<dbReference type="SUPFAM" id="SSF53448">
    <property type="entry name" value="Nucleotide-diphospho-sugar transferases"/>
    <property type="match status" value="1"/>
</dbReference>
<protein>
    <submittedName>
        <fullName evidence="1">Cytidylyltransferase domain-containing protein</fullName>
    </submittedName>
</protein>
<keyword evidence="1" id="KW-0808">Transferase</keyword>
<sequence>MNATAIIQARMGSTRLPGKVLLPLFDKTVLGQVICRLQASEMLQAVMVATTVCAEDDKIVADARQYGVGVYRGSEEDVLRRFYEASLQTDSDWIVRITADCPLMDGKLVDAMLRDVSQRLDPLDYLSNTLLRTFPRGLDVEIIAKRALHAAHACAELRVEREHVTPFIYRHPERYRLAIYAQEVDHSHHRWTLDTKEDWLLIQAIYQHLYGKNPLFSWQDALQFVEQHPEIASLNREVRQKEIDLADMGGAAHAEPS</sequence>
<dbReference type="PANTHER" id="PTHR42866:SF1">
    <property type="entry name" value="SPORE COAT POLYSACCHARIDE BIOSYNTHESIS PROTEIN SPSF"/>
    <property type="match status" value="1"/>
</dbReference>
<name>A0ABW4JFH6_9BACL</name>
<dbReference type="EMBL" id="JBHUCX010000013">
    <property type="protein sequence ID" value="MFD1673792.1"/>
    <property type="molecule type" value="Genomic_DNA"/>
</dbReference>
<keyword evidence="2" id="KW-1185">Reference proteome</keyword>
<proteinExistence type="predicted"/>
<gene>
    <name evidence="1" type="ORF">ACFSB2_03590</name>
</gene>
<dbReference type="InterPro" id="IPR003329">
    <property type="entry name" value="Cytidylyl_trans"/>
</dbReference>
<dbReference type="InterPro" id="IPR029044">
    <property type="entry name" value="Nucleotide-diphossugar_trans"/>
</dbReference>
<dbReference type="RefSeq" id="WP_377941334.1">
    <property type="nucleotide sequence ID" value="NZ_JBHUCX010000013.1"/>
</dbReference>
<dbReference type="CDD" id="cd02518">
    <property type="entry name" value="GT2_SpsF"/>
    <property type="match status" value="1"/>
</dbReference>
<dbReference type="Gene3D" id="3.90.550.10">
    <property type="entry name" value="Spore Coat Polysaccharide Biosynthesis Protein SpsA, Chain A"/>
    <property type="match status" value="1"/>
</dbReference>
<dbReference type="PANTHER" id="PTHR42866">
    <property type="entry name" value="3-DEOXY-MANNO-OCTULOSONATE CYTIDYLYLTRANSFERASE"/>
    <property type="match status" value="1"/>
</dbReference>
<evidence type="ECO:0000313" key="1">
    <source>
        <dbReference type="EMBL" id="MFD1673792.1"/>
    </source>
</evidence>
<dbReference type="Pfam" id="PF02348">
    <property type="entry name" value="CTP_transf_3"/>
    <property type="match status" value="1"/>
</dbReference>
<keyword evidence="1" id="KW-0548">Nucleotidyltransferase</keyword>
<dbReference type="GO" id="GO:0016779">
    <property type="term" value="F:nucleotidyltransferase activity"/>
    <property type="evidence" value="ECO:0007669"/>
    <property type="project" value="UniProtKB-KW"/>
</dbReference>